<keyword evidence="4" id="KW-0804">Transcription</keyword>
<accession>A0A9P5A6B2</accession>
<dbReference type="PANTHER" id="PTHR47660">
    <property type="entry name" value="TRANSCRIPTION FACTOR WITH C2H2 AND ZN(2)-CYS(6) DNA BINDING DOMAIN (EUROFUNG)-RELATED-RELATED"/>
    <property type="match status" value="1"/>
</dbReference>
<dbReference type="EMBL" id="PVQB02001049">
    <property type="protein sequence ID" value="KAF4332524.1"/>
    <property type="molecule type" value="Genomic_DNA"/>
</dbReference>
<comment type="caution">
    <text evidence="6">The sequence shown here is derived from an EMBL/GenBank/DDBJ whole genome shotgun (WGS) entry which is preliminary data.</text>
</comment>
<keyword evidence="7" id="KW-1185">Reference proteome</keyword>
<dbReference type="PANTHER" id="PTHR47660:SF2">
    <property type="entry name" value="TRANSCRIPTION FACTOR WITH C2H2 AND ZN(2)-CYS(6) DNA BINDING DOMAIN (EUROFUNG)"/>
    <property type="match status" value="1"/>
</dbReference>
<name>A0A9P5A6B2_9HYPO</name>
<gene>
    <name evidence="6" type="ORF">FBEOM_13678</name>
</gene>
<keyword evidence="2" id="KW-0862">Zinc</keyword>
<evidence type="ECO:0000256" key="2">
    <source>
        <dbReference type="ARBA" id="ARBA00022833"/>
    </source>
</evidence>
<sequence length="373" mass="40651">MASTIPVARDEDGEGLIIGDGNLDVDFAFPNSHMSLGCSRPLQLRSDIQSTDIIDTTLSDTAGWLKNASLPAEFDASFLLPLPYIDFSGYIEGSLMHDSTDSIATKPKSLPPEDKIGFEEAVIAYSTTLGSWKPSNEDYLATARAALYVPLDEQLQLGEGLGHLNPSVISGSLSSARRDEVIMAMIDGAQTAHSLQAIRMFPSAEILDKFLKVFLTTQETNASAFIHIATFDPSTCSLYLVIACIIAGAASSSRTSARKFALGLFDVLRLHLAASGERENILTRDLSRQMFRHAGLFAQHTYFHPSLMLDRPPSELDKSWGKWAQQESFKRFSTPSAVHTAIRHKECASADVSPRSLDTYTGRLSVLVCKVGS</sequence>
<dbReference type="OrthoDB" id="40579at2759"/>
<evidence type="ECO:0000256" key="1">
    <source>
        <dbReference type="ARBA" id="ARBA00022723"/>
    </source>
</evidence>
<organism evidence="6 7">
    <name type="scientific">Fusarium beomiforme</name>
    <dbReference type="NCBI Taxonomy" id="44412"/>
    <lineage>
        <taxon>Eukaryota</taxon>
        <taxon>Fungi</taxon>
        <taxon>Dikarya</taxon>
        <taxon>Ascomycota</taxon>
        <taxon>Pezizomycotina</taxon>
        <taxon>Sordariomycetes</taxon>
        <taxon>Hypocreomycetidae</taxon>
        <taxon>Hypocreales</taxon>
        <taxon>Nectriaceae</taxon>
        <taxon>Fusarium</taxon>
        <taxon>Fusarium burgessii species complex</taxon>
    </lineage>
</organism>
<keyword evidence="5" id="KW-0539">Nucleus</keyword>
<evidence type="ECO:0000313" key="6">
    <source>
        <dbReference type="EMBL" id="KAF4332524.1"/>
    </source>
</evidence>
<dbReference type="Proteomes" id="UP000730481">
    <property type="component" value="Unassembled WGS sequence"/>
</dbReference>
<evidence type="ECO:0000313" key="7">
    <source>
        <dbReference type="Proteomes" id="UP000730481"/>
    </source>
</evidence>
<evidence type="ECO:0000256" key="3">
    <source>
        <dbReference type="ARBA" id="ARBA00023015"/>
    </source>
</evidence>
<keyword evidence="1" id="KW-0479">Metal-binding</keyword>
<keyword evidence="3" id="KW-0805">Transcription regulation</keyword>
<reference evidence="6" key="1">
    <citation type="journal article" date="2017" name="Mycologia">
        <title>Fusarium algeriense, sp. nov., a novel toxigenic crown rot pathogen of durum wheat from Algeria is nested in the Fusarium burgessii species complex.</title>
        <authorList>
            <person name="Laraba I."/>
            <person name="Keddad A."/>
            <person name="Boureghda H."/>
            <person name="Abdallah N."/>
            <person name="Vaughan M.M."/>
            <person name="Proctor R.H."/>
            <person name="Busman M."/>
            <person name="O'Donnell K."/>
        </authorList>
    </citation>
    <scope>NUCLEOTIDE SEQUENCE</scope>
    <source>
        <strain evidence="6">NRRL 25174</strain>
    </source>
</reference>
<proteinExistence type="predicted"/>
<evidence type="ECO:0000256" key="5">
    <source>
        <dbReference type="ARBA" id="ARBA00023242"/>
    </source>
</evidence>
<dbReference type="GO" id="GO:0046872">
    <property type="term" value="F:metal ion binding"/>
    <property type="evidence" value="ECO:0007669"/>
    <property type="project" value="UniProtKB-KW"/>
</dbReference>
<reference evidence="6" key="2">
    <citation type="submission" date="2020-02" db="EMBL/GenBank/DDBJ databases">
        <title>Identification and distribution of gene clusters putatively required for synthesis of sphingolipid metabolism inhibitors in phylogenetically diverse species of the filamentous fungus Fusarium.</title>
        <authorList>
            <person name="Kim H.-S."/>
            <person name="Busman M."/>
            <person name="Brown D.W."/>
            <person name="Divon H."/>
            <person name="Uhlig S."/>
            <person name="Proctor R.H."/>
        </authorList>
    </citation>
    <scope>NUCLEOTIDE SEQUENCE</scope>
    <source>
        <strain evidence="6">NRRL 25174</strain>
    </source>
</reference>
<dbReference type="AlphaFoldDB" id="A0A9P5A6B2"/>
<evidence type="ECO:0000256" key="4">
    <source>
        <dbReference type="ARBA" id="ARBA00023163"/>
    </source>
</evidence>
<protein>
    <submittedName>
        <fullName evidence="6">Cytochrome p450</fullName>
    </submittedName>
</protein>